<gene>
    <name evidence="2" type="ORF">CCMA1212_004086</name>
</gene>
<dbReference type="InterPro" id="IPR050700">
    <property type="entry name" value="YIM1/Zinc_Alcohol_DH_Fams"/>
</dbReference>
<dbReference type="Gene3D" id="3.40.50.720">
    <property type="entry name" value="NAD(P)-binding Rossmann-like Domain"/>
    <property type="match status" value="1"/>
</dbReference>
<dbReference type="PANTHER" id="PTHR11695">
    <property type="entry name" value="ALCOHOL DEHYDROGENASE RELATED"/>
    <property type="match status" value="1"/>
</dbReference>
<organism evidence="2 3">
    <name type="scientific">Trichoderma ghanense</name>
    <dbReference type="NCBI Taxonomy" id="65468"/>
    <lineage>
        <taxon>Eukaryota</taxon>
        <taxon>Fungi</taxon>
        <taxon>Dikarya</taxon>
        <taxon>Ascomycota</taxon>
        <taxon>Pezizomycotina</taxon>
        <taxon>Sordariomycetes</taxon>
        <taxon>Hypocreomycetidae</taxon>
        <taxon>Hypocreales</taxon>
        <taxon>Hypocreaceae</taxon>
        <taxon>Trichoderma</taxon>
    </lineage>
</organism>
<evidence type="ECO:0008006" key="4">
    <source>
        <dbReference type="Google" id="ProtNLM"/>
    </source>
</evidence>
<dbReference type="Gene3D" id="3.90.180.10">
    <property type="entry name" value="Medium-chain alcohol dehydrogenases, catalytic domain"/>
    <property type="match status" value="1"/>
</dbReference>
<evidence type="ECO:0000256" key="1">
    <source>
        <dbReference type="SAM" id="MobiDB-lite"/>
    </source>
</evidence>
<dbReference type="CDD" id="cd08267">
    <property type="entry name" value="MDR1"/>
    <property type="match status" value="1"/>
</dbReference>
<dbReference type="Proteomes" id="UP001642720">
    <property type="component" value="Unassembled WGS sequence"/>
</dbReference>
<feature type="region of interest" description="Disordered" evidence="1">
    <location>
        <begin position="1"/>
        <end position="32"/>
    </location>
</feature>
<dbReference type="RefSeq" id="XP_073560810.1">
    <property type="nucleotide sequence ID" value="XM_073701405.1"/>
</dbReference>
<accession>A0ABY2H9H8</accession>
<feature type="compositionally biased region" description="Polar residues" evidence="1">
    <location>
        <begin position="1"/>
        <end position="28"/>
    </location>
</feature>
<name>A0ABY2H9H8_9HYPO</name>
<dbReference type="SUPFAM" id="SSF51735">
    <property type="entry name" value="NAD(P)-binding Rossmann-fold domains"/>
    <property type="match status" value="1"/>
</dbReference>
<dbReference type="InterPro" id="IPR036291">
    <property type="entry name" value="NAD(P)-bd_dom_sf"/>
</dbReference>
<dbReference type="InterPro" id="IPR011032">
    <property type="entry name" value="GroES-like_sf"/>
</dbReference>
<keyword evidence="3" id="KW-1185">Reference proteome</keyword>
<comment type="caution">
    <text evidence="2">The sequence shown here is derived from an EMBL/GenBank/DDBJ whole genome shotgun (WGS) entry which is preliminary data.</text>
</comment>
<sequence length="289" mass="30879">MDLNGQDPNNNTDVTPSSSRSTKANPQTRFRKGDKVMALLPASHALPTGTGALAEHVAIPARFAAHKPASAPFSDAAGCLLTGMTAHQLVQSGVQPGDGVLVNAASGGIGTLVGLVVGICSGRNAQMVERLGADEVVDYTLHQHNSNNNNNNNNNNKLPAHLATLFQTTPFNAITDTLGHQSLYAHSPAYLLPAGTYASVGTKPPDFSLPNFLRAICQMNAQRVVAVIPLARRRRASLAGCPSLEDRQRIADLLGKGHVRVVRDSVWRFEDAREAYARLAGCMRAARYW</sequence>
<dbReference type="GeneID" id="300575855"/>
<dbReference type="Pfam" id="PF13602">
    <property type="entry name" value="ADH_zinc_N_2"/>
    <property type="match status" value="1"/>
</dbReference>
<evidence type="ECO:0000313" key="3">
    <source>
        <dbReference type="Proteomes" id="UP001642720"/>
    </source>
</evidence>
<reference evidence="2 3" key="1">
    <citation type="submission" date="2018-01" db="EMBL/GenBank/DDBJ databases">
        <title>Genome characterization of the sugarcane-associated fungus Trichoderma ghanense CCMA-1212 and their application in lignocelulose bioconversion.</title>
        <authorList>
            <person name="Steindorff A.S."/>
            <person name="Mendes T.D."/>
            <person name="Vilela E.S.D."/>
            <person name="Rodrigues D.S."/>
            <person name="Formighieri E.F."/>
            <person name="Melo I.S."/>
            <person name="Favaro L.C.L."/>
        </authorList>
    </citation>
    <scope>NUCLEOTIDE SEQUENCE [LARGE SCALE GENOMIC DNA]</scope>
    <source>
        <strain evidence="2 3">CCMA-1212</strain>
    </source>
</reference>
<proteinExistence type="predicted"/>
<protein>
    <recommendedName>
        <fullName evidence="4">Enoyl reductase (ER) domain-containing protein</fullName>
    </recommendedName>
</protein>
<dbReference type="PANTHER" id="PTHR11695:SF294">
    <property type="entry name" value="RETICULON-4-INTERACTING PROTEIN 1, MITOCHONDRIAL"/>
    <property type="match status" value="1"/>
</dbReference>
<dbReference type="EMBL" id="PPTA01000004">
    <property type="protein sequence ID" value="TFB04609.1"/>
    <property type="molecule type" value="Genomic_DNA"/>
</dbReference>
<evidence type="ECO:0000313" key="2">
    <source>
        <dbReference type="EMBL" id="TFB04609.1"/>
    </source>
</evidence>
<dbReference type="SUPFAM" id="SSF50129">
    <property type="entry name" value="GroES-like"/>
    <property type="match status" value="1"/>
</dbReference>